<reference evidence="3" key="1">
    <citation type="journal article" date="2019" name="Int. J. Syst. Evol. Microbiol.">
        <title>The Global Catalogue of Microorganisms (GCM) 10K type strain sequencing project: providing services to taxonomists for standard genome sequencing and annotation.</title>
        <authorList>
            <consortium name="The Broad Institute Genomics Platform"/>
            <consortium name="The Broad Institute Genome Sequencing Center for Infectious Disease"/>
            <person name="Wu L."/>
            <person name="Ma J."/>
        </authorList>
    </citation>
    <scope>NUCLEOTIDE SEQUENCE [LARGE SCALE GENOMIC DNA]</scope>
    <source>
        <strain evidence="3">NBRC 108730</strain>
    </source>
</reference>
<evidence type="ECO:0000256" key="1">
    <source>
        <dbReference type="SAM" id="MobiDB-lite"/>
    </source>
</evidence>
<evidence type="ECO:0000313" key="3">
    <source>
        <dbReference type="Proteomes" id="UP001157017"/>
    </source>
</evidence>
<evidence type="ECO:0008006" key="4">
    <source>
        <dbReference type="Google" id="ProtNLM"/>
    </source>
</evidence>
<organism evidence="2 3">
    <name type="scientific">Angustibacter aerolatus</name>
    <dbReference type="NCBI Taxonomy" id="1162965"/>
    <lineage>
        <taxon>Bacteria</taxon>
        <taxon>Bacillati</taxon>
        <taxon>Actinomycetota</taxon>
        <taxon>Actinomycetes</taxon>
        <taxon>Kineosporiales</taxon>
        <taxon>Kineosporiaceae</taxon>
    </lineage>
</organism>
<feature type="compositionally biased region" description="Basic residues" evidence="1">
    <location>
        <begin position="250"/>
        <end position="259"/>
    </location>
</feature>
<dbReference type="Gene3D" id="1.10.10.10">
    <property type="entry name" value="Winged helix-like DNA-binding domain superfamily/Winged helix DNA-binding domain"/>
    <property type="match status" value="1"/>
</dbReference>
<feature type="compositionally biased region" description="Basic and acidic residues" evidence="1">
    <location>
        <begin position="182"/>
        <end position="194"/>
    </location>
</feature>
<accession>A0ABQ6JKP1</accession>
<sequence>MLDHEERLAWVRGWAAAGERQRVVERVPAEFTVFGTEAVIAGPVWGRPVSSAVLLRMPLLVAAFTAVFDDAWRSGLPVPDEGLEQDAETRLLALLGTGFKDEAIARYLGLGLRTVRRRVAVLMDEHGVHTRFQAGCGGRAPRAAAPPLRLAGSRVAVSGRARGFDSLGPRRRTAPPAPSPEEVQRARSRADRRPVGRRGQGQGDRRPRPPRRPRREVQRRQQRRAHRRDRRREVRAAPAAVGHPHAGLHAGHRQRRGHRPGGAVRGASRACRRAASTPRGSSSARTPTSSRRTTACSTR</sequence>
<dbReference type="SUPFAM" id="SSF46894">
    <property type="entry name" value="C-terminal effector domain of the bipartite response regulators"/>
    <property type="match status" value="1"/>
</dbReference>
<protein>
    <recommendedName>
        <fullName evidence="4">HTH luxR-type domain-containing protein</fullName>
    </recommendedName>
</protein>
<keyword evidence="3" id="KW-1185">Reference proteome</keyword>
<proteinExistence type="predicted"/>
<dbReference type="InterPro" id="IPR036388">
    <property type="entry name" value="WH-like_DNA-bd_sf"/>
</dbReference>
<feature type="compositionally biased region" description="Basic residues" evidence="1">
    <location>
        <begin position="220"/>
        <end position="230"/>
    </location>
</feature>
<dbReference type="EMBL" id="BSUZ01000001">
    <property type="protein sequence ID" value="GMA87355.1"/>
    <property type="molecule type" value="Genomic_DNA"/>
</dbReference>
<evidence type="ECO:0000313" key="2">
    <source>
        <dbReference type="EMBL" id="GMA87355.1"/>
    </source>
</evidence>
<name>A0ABQ6JKP1_9ACTN</name>
<gene>
    <name evidence="2" type="ORF">GCM10025868_26050</name>
</gene>
<dbReference type="Proteomes" id="UP001157017">
    <property type="component" value="Unassembled WGS sequence"/>
</dbReference>
<comment type="caution">
    <text evidence="2">The sequence shown here is derived from an EMBL/GenBank/DDBJ whole genome shotgun (WGS) entry which is preliminary data.</text>
</comment>
<feature type="compositionally biased region" description="Low complexity" evidence="1">
    <location>
        <begin position="261"/>
        <end position="299"/>
    </location>
</feature>
<dbReference type="InterPro" id="IPR016032">
    <property type="entry name" value="Sig_transdc_resp-reg_C-effctor"/>
</dbReference>
<feature type="compositionally biased region" description="Low complexity" evidence="1">
    <location>
        <begin position="236"/>
        <end position="249"/>
    </location>
</feature>
<feature type="region of interest" description="Disordered" evidence="1">
    <location>
        <begin position="161"/>
        <end position="299"/>
    </location>
</feature>